<dbReference type="AlphaFoldDB" id="A0A101LUS1"/>
<proteinExistence type="predicted"/>
<accession>A0A101LUS1</accession>
<protein>
    <submittedName>
        <fullName evidence="1">Uncharacterized protein</fullName>
    </submittedName>
</protein>
<keyword evidence="1" id="KW-0496">Mitochondrion</keyword>
<reference evidence="1" key="1">
    <citation type="journal article" date="2015" name="Genome Biol. Evol.">
        <title>Organellar Genomes of White Spruce (Picea glauca): Assembly and Annotation.</title>
        <authorList>
            <person name="Jackman S.D."/>
            <person name="Warren R.L."/>
            <person name="Gibb E.A."/>
            <person name="Vandervalk B.P."/>
            <person name="Mohamadi H."/>
            <person name="Chu J."/>
            <person name="Raymond A."/>
            <person name="Pleasance S."/>
            <person name="Coope R."/>
            <person name="Wildung M.R."/>
            <person name="Ritland C.E."/>
            <person name="Bousquet J."/>
            <person name="Jones S.J."/>
            <person name="Bohlmann J."/>
            <person name="Birol I."/>
        </authorList>
    </citation>
    <scope>NUCLEOTIDE SEQUENCE [LARGE SCALE GENOMIC DNA]</scope>
    <source>
        <tissue evidence="1">Flushing bud</tissue>
    </source>
</reference>
<comment type="caution">
    <text evidence="1">The sequence shown here is derived from an EMBL/GenBank/DDBJ whole genome shotgun (WGS) entry which is preliminary data.</text>
</comment>
<name>A0A101LUS1_PICGL</name>
<dbReference type="EMBL" id="LKAM01000016">
    <property type="protein sequence ID" value="KUM45715.1"/>
    <property type="molecule type" value="Genomic_DNA"/>
</dbReference>
<gene>
    <name evidence="1" type="ORF">ABT39_MTgene2279</name>
</gene>
<sequence>MPQLTLPFQCLLVYLYHFLNDSLSGDSYSFLISRTGGITLPYPSLQCLQLHTRITRPAPYHFLNELLSGDSYREILSGQDQTTPLLLCSITPHISPRVHPIQRLILVI</sequence>
<evidence type="ECO:0000313" key="1">
    <source>
        <dbReference type="EMBL" id="KUM45715.1"/>
    </source>
</evidence>
<geneLocation type="mitochondrion" evidence="1"/>
<organism evidence="1">
    <name type="scientific">Picea glauca</name>
    <name type="common">White spruce</name>
    <name type="synonym">Pinus glauca</name>
    <dbReference type="NCBI Taxonomy" id="3330"/>
    <lineage>
        <taxon>Eukaryota</taxon>
        <taxon>Viridiplantae</taxon>
        <taxon>Streptophyta</taxon>
        <taxon>Embryophyta</taxon>
        <taxon>Tracheophyta</taxon>
        <taxon>Spermatophyta</taxon>
        <taxon>Pinopsida</taxon>
        <taxon>Pinidae</taxon>
        <taxon>Conifers I</taxon>
        <taxon>Pinales</taxon>
        <taxon>Pinaceae</taxon>
        <taxon>Picea</taxon>
    </lineage>
</organism>